<proteinExistence type="inferred from homology"/>
<dbReference type="PANTHER" id="PTHR42796:SF4">
    <property type="entry name" value="FUMARYLACETOACETATE HYDROLASE DOMAIN-CONTAINING PROTEIN 2A"/>
    <property type="match status" value="1"/>
</dbReference>
<dbReference type="GO" id="GO:0016853">
    <property type="term" value="F:isomerase activity"/>
    <property type="evidence" value="ECO:0007669"/>
    <property type="project" value="UniProtKB-ARBA"/>
</dbReference>
<reference evidence="5 6" key="1">
    <citation type="submission" date="2019-01" db="EMBL/GenBank/DDBJ databases">
        <title>Draft genome sequences of the type strain Streptomyces sioyaensis DSM 40032 and its novel strain, TM32, a thermotolerant antibiotics-producing actinobacterium.</title>
        <authorList>
            <person name="Nakaew N."/>
            <person name="Lumyong S."/>
            <person name="Sloan W.T."/>
            <person name="Sungthong R."/>
        </authorList>
    </citation>
    <scope>NUCLEOTIDE SEQUENCE [LARGE SCALE GENOMIC DNA]</scope>
    <source>
        <strain evidence="5 6">DSM 40032</strain>
    </source>
</reference>
<dbReference type="PANTHER" id="PTHR42796">
    <property type="entry name" value="FUMARYLACETOACETATE HYDROLASE DOMAIN-CONTAINING PROTEIN 2A-RELATED"/>
    <property type="match status" value="1"/>
</dbReference>
<name>A0A4Q1R6S6_9ACTN</name>
<comment type="caution">
    <text evidence="5">The sequence shown here is derived from an EMBL/GenBank/DDBJ whole genome shotgun (WGS) entry which is preliminary data.</text>
</comment>
<dbReference type="AlphaFoldDB" id="A0A4Q1R6S6"/>
<dbReference type="InterPro" id="IPR036663">
    <property type="entry name" value="Fumarylacetoacetase_C_sf"/>
</dbReference>
<dbReference type="GeneID" id="95777781"/>
<keyword evidence="2" id="KW-0479">Metal-binding</keyword>
<dbReference type="RefSeq" id="WP_129246187.1">
    <property type="nucleotide sequence ID" value="NZ_JABZEL010000007.1"/>
</dbReference>
<evidence type="ECO:0000256" key="2">
    <source>
        <dbReference type="ARBA" id="ARBA00022723"/>
    </source>
</evidence>
<evidence type="ECO:0000313" key="6">
    <source>
        <dbReference type="Proteomes" id="UP000289482"/>
    </source>
</evidence>
<dbReference type="Pfam" id="PF01557">
    <property type="entry name" value="FAA_hydrolase"/>
    <property type="match status" value="1"/>
</dbReference>
<evidence type="ECO:0000259" key="4">
    <source>
        <dbReference type="Pfam" id="PF01557"/>
    </source>
</evidence>
<evidence type="ECO:0000313" key="5">
    <source>
        <dbReference type="EMBL" id="RXS68990.1"/>
    </source>
</evidence>
<sequence length="293" mass="31712">MHLATLTHQGRRRLVGRLAPQHPWRLAPPSVTLAEVIAGGALPWSWSELPIGTDPVPALPYRPGALYGVGPNYPERLTEMGWERPTEPVLFPKLSSSVIGSGEAIVFDPDLTQRVDWETELAVVIGSEARRVPEADALRYVFGYTVANDISARDLQERDGQWMRGKGLDTFCPLGPVVVTADEIPDPHRLRIRTRVNGETVQDGTTADMVFRIPALIAYLSRFFTLRAGDVVLTGTPAGCGDFMRPPRALRPGDVLESEVEGIGCLVNPVRGGARDGTGAGADSPGYQEAAGR</sequence>
<dbReference type="FunFam" id="3.90.850.10:FF:000002">
    <property type="entry name" value="2-hydroxyhepta-2,4-diene-1,7-dioate isomerase"/>
    <property type="match status" value="1"/>
</dbReference>
<dbReference type="SUPFAM" id="SSF56529">
    <property type="entry name" value="FAH"/>
    <property type="match status" value="1"/>
</dbReference>
<feature type="region of interest" description="Disordered" evidence="3">
    <location>
        <begin position="274"/>
        <end position="293"/>
    </location>
</feature>
<accession>A0A4Q1R6S6</accession>
<comment type="similarity">
    <text evidence="1">Belongs to the FAH family.</text>
</comment>
<evidence type="ECO:0000256" key="1">
    <source>
        <dbReference type="ARBA" id="ARBA00010211"/>
    </source>
</evidence>
<dbReference type="GO" id="GO:0019752">
    <property type="term" value="P:carboxylic acid metabolic process"/>
    <property type="evidence" value="ECO:0007669"/>
    <property type="project" value="UniProtKB-ARBA"/>
</dbReference>
<dbReference type="Gene3D" id="3.90.850.10">
    <property type="entry name" value="Fumarylacetoacetase-like, C-terminal domain"/>
    <property type="match status" value="1"/>
</dbReference>
<evidence type="ECO:0000256" key="3">
    <source>
        <dbReference type="SAM" id="MobiDB-lite"/>
    </source>
</evidence>
<feature type="domain" description="Fumarylacetoacetase-like C-terminal" evidence="4">
    <location>
        <begin position="67"/>
        <end position="271"/>
    </location>
</feature>
<dbReference type="Proteomes" id="UP000289482">
    <property type="component" value="Unassembled WGS sequence"/>
</dbReference>
<protein>
    <submittedName>
        <fullName evidence="5">FAA hydrolase family protein</fullName>
    </submittedName>
</protein>
<dbReference type="GO" id="GO:0046872">
    <property type="term" value="F:metal ion binding"/>
    <property type="evidence" value="ECO:0007669"/>
    <property type="project" value="UniProtKB-KW"/>
</dbReference>
<dbReference type="InterPro" id="IPR051121">
    <property type="entry name" value="FAH"/>
</dbReference>
<keyword evidence="5" id="KW-0378">Hydrolase</keyword>
<gene>
    <name evidence="5" type="ORF">EST54_07155</name>
</gene>
<dbReference type="EMBL" id="SDIF01000013">
    <property type="protein sequence ID" value="RXS68990.1"/>
    <property type="molecule type" value="Genomic_DNA"/>
</dbReference>
<dbReference type="GO" id="GO:0016787">
    <property type="term" value="F:hydrolase activity"/>
    <property type="evidence" value="ECO:0007669"/>
    <property type="project" value="UniProtKB-KW"/>
</dbReference>
<organism evidence="5 6">
    <name type="scientific">Streptomyces sioyaensis</name>
    <dbReference type="NCBI Taxonomy" id="67364"/>
    <lineage>
        <taxon>Bacteria</taxon>
        <taxon>Bacillati</taxon>
        <taxon>Actinomycetota</taxon>
        <taxon>Actinomycetes</taxon>
        <taxon>Kitasatosporales</taxon>
        <taxon>Streptomycetaceae</taxon>
        <taxon>Streptomyces</taxon>
    </lineage>
</organism>
<dbReference type="InterPro" id="IPR011234">
    <property type="entry name" value="Fumarylacetoacetase-like_C"/>
</dbReference>
<keyword evidence="6" id="KW-1185">Reference proteome</keyword>